<sequence length="129" mass="13556">MILACIIGCLALIVPPLFWSGRVARIGVSESRRSYESQFTAGALVLVGSATFAIAIEANSEFFGFSLILCWIAPVICFVGALCLYLNTKDCTATTSVVPAQGTTIILNSSTISIDTNTGFAPQATTPSQ</sequence>
<evidence type="ECO:0000313" key="2">
    <source>
        <dbReference type="Proteomes" id="UP000694865"/>
    </source>
</evidence>
<reference evidence="3" key="1">
    <citation type="submission" date="2025-08" db="UniProtKB">
        <authorList>
            <consortium name="RefSeq"/>
        </authorList>
    </citation>
    <scope>IDENTIFICATION</scope>
    <source>
        <tissue evidence="3">Testes</tissue>
    </source>
</reference>
<name>A0ABM0ME05_SACKO</name>
<dbReference type="Proteomes" id="UP000694865">
    <property type="component" value="Unplaced"/>
</dbReference>
<feature type="transmembrane region" description="Helical" evidence="1">
    <location>
        <begin position="63"/>
        <end position="87"/>
    </location>
</feature>
<dbReference type="GeneID" id="102804252"/>
<evidence type="ECO:0000256" key="1">
    <source>
        <dbReference type="SAM" id="Phobius"/>
    </source>
</evidence>
<keyword evidence="1" id="KW-0472">Membrane</keyword>
<accession>A0ABM0ME05</accession>
<gene>
    <name evidence="3" type="primary">LOC102804252</name>
</gene>
<organism evidence="2 3">
    <name type="scientific">Saccoglossus kowalevskii</name>
    <name type="common">Acorn worm</name>
    <dbReference type="NCBI Taxonomy" id="10224"/>
    <lineage>
        <taxon>Eukaryota</taxon>
        <taxon>Metazoa</taxon>
        <taxon>Hemichordata</taxon>
        <taxon>Enteropneusta</taxon>
        <taxon>Harrimaniidae</taxon>
        <taxon>Saccoglossus</taxon>
    </lineage>
</organism>
<evidence type="ECO:0000313" key="3">
    <source>
        <dbReference type="RefSeq" id="XP_006818246.1"/>
    </source>
</evidence>
<keyword evidence="2" id="KW-1185">Reference proteome</keyword>
<feature type="transmembrane region" description="Helical" evidence="1">
    <location>
        <begin position="39"/>
        <end position="56"/>
    </location>
</feature>
<dbReference type="RefSeq" id="XP_006818246.1">
    <property type="nucleotide sequence ID" value="XM_006818183.1"/>
</dbReference>
<keyword evidence="1" id="KW-0812">Transmembrane</keyword>
<proteinExistence type="predicted"/>
<keyword evidence="1" id="KW-1133">Transmembrane helix</keyword>
<protein>
    <submittedName>
        <fullName evidence="3">Uncharacterized protein LOC102804252</fullName>
    </submittedName>
</protein>